<evidence type="ECO:0000313" key="12">
    <source>
        <dbReference type="EMBL" id="RUL88725.1"/>
    </source>
</evidence>
<dbReference type="EC" id="2.5.1.9" evidence="4 9"/>
<name>A0A432MNQ1_9BACT</name>
<dbReference type="GO" id="GO:0004746">
    <property type="term" value="F:riboflavin synthase activity"/>
    <property type="evidence" value="ECO:0007669"/>
    <property type="project" value="UniProtKB-UniRule"/>
</dbReference>
<dbReference type="PIRSF" id="PIRSF000498">
    <property type="entry name" value="Riboflavin_syn_A"/>
    <property type="match status" value="1"/>
</dbReference>
<dbReference type="Pfam" id="PF00677">
    <property type="entry name" value="Lum_binding"/>
    <property type="match status" value="2"/>
</dbReference>
<evidence type="ECO:0000256" key="5">
    <source>
        <dbReference type="ARBA" id="ARBA00013950"/>
    </source>
</evidence>
<accession>A0A432MNQ1</accession>
<evidence type="ECO:0000256" key="1">
    <source>
        <dbReference type="ARBA" id="ARBA00000968"/>
    </source>
</evidence>
<organism evidence="12 13">
    <name type="scientific">Tautonia sociabilis</name>
    <dbReference type="NCBI Taxonomy" id="2080755"/>
    <lineage>
        <taxon>Bacteria</taxon>
        <taxon>Pseudomonadati</taxon>
        <taxon>Planctomycetota</taxon>
        <taxon>Planctomycetia</taxon>
        <taxon>Isosphaerales</taxon>
        <taxon>Isosphaeraceae</taxon>
        <taxon>Tautonia</taxon>
    </lineage>
</organism>
<evidence type="ECO:0000256" key="4">
    <source>
        <dbReference type="ARBA" id="ARBA00012827"/>
    </source>
</evidence>
<dbReference type="FunFam" id="2.40.30.20:FF:000004">
    <property type="entry name" value="Riboflavin synthase, alpha subunit"/>
    <property type="match status" value="1"/>
</dbReference>
<dbReference type="NCBIfam" id="TIGR00187">
    <property type="entry name" value="ribE"/>
    <property type="match status" value="1"/>
</dbReference>
<dbReference type="InterPro" id="IPR001783">
    <property type="entry name" value="Lumazine-bd"/>
</dbReference>
<reference evidence="12 13" key="1">
    <citation type="submission" date="2018-12" db="EMBL/GenBank/DDBJ databases">
        <authorList>
            <person name="Toschakov S.V."/>
        </authorList>
    </citation>
    <scope>NUCLEOTIDE SEQUENCE [LARGE SCALE GENOMIC DNA]</scope>
    <source>
        <strain evidence="12 13">GM2012</strain>
    </source>
</reference>
<keyword evidence="8" id="KW-0677">Repeat</keyword>
<feature type="domain" description="Lumazine-binding" evidence="11">
    <location>
        <begin position="99"/>
        <end position="195"/>
    </location>
</feature>
<keyword evidence="6" id="KW-0686">Riboflavin biosynthesis</keyword>
<feature type="domain" description="Lumazine-binding" evidence="11">
    <location>
        <begin position="1"/>
        <end position="98"/>
    </location>
</feature>
<proteinExistence type="predicted"/>
<evidence type="ECO:0000256" key="9">
    <source>
        <dbReference type="NCBIfam" id="TIGR00187"/>
    </source>
</evidence>
<protein>
    <recommendedName>
        <fullName evidence="5 9">Riboflavin synthase</fullName>
        <ecNumber evidence="4 9">2.5.1.9</ecNumber>
    </recommendedName>
</protein>
<reference evidence="12 13" key="2">
    <citation type="submission" date="2019-01" db="EMBL/GenBank/DDBJ databases">
        <title>Tautonia sociabilis, a novel thermotolerant planctomycete of Isosphaeraceae family, isolated from a 4000 m deep subterranean habitat.</title>
        <authorList>
            <person name="Kovaleva O.L."/>
            <person name="Elcheninov A.G."/>
            <person name="Van Heerden E."/>
            <person name="Toshchakov S.V."/>
            <person name="Novikov A."/>
            <person name="Bonch-Osmolovskaya E.A."/>
            <person name="Kublanov I.V."/>
        </authorList>
    </citation>
    <scope>NUCLEOTIDE SEQUENCE [LARGE SCALE GENOMIC DNA]</scope>
    <source>
        <strain evidence="12 13">GM2012</strain>
    </source>
</reference>
<dbReference type="GO" id="GO:0009231">
    <property type="term" value="P:riboflavin biosynthetic process"/>
    <property type="evidence" value="ECO:0007669"/>
    <property type="project" value="UniProtKB-KW"/>
</dbReference>
<feature type="repeat" description="Lumazine-binding" evidence="10">
    <location>
        <begin position="1"/>
        <end position="98"/>
    </location>
</feature>
<comment type="caution">
    <text evidence="12">The sequence shown here is derived from an EMBL/GenBank/DDBJ whole genome shotgun (WGS) entry which is preliminary data.</text>
</comment>
<comment type="pathway">
    <text evidence="3">Cofactor biosynthesis; riboflavin biosynthesis; riboflavin from 2-hydroxy-3-oxobutyl phosphate and 5-amino-6-(D-ribitylamino)uracil: step 2/2.</text>
</comment>
<dbReference type="PANTHER" id="PTHR21098:SF12">
    <property type="entry name" value="RIBOFLAVIN SYNTHASE"/>
    <property type="match status" value="1"/>
</dbReference>
<dbReference type="Gene3D" id="2.40.30.20">
    <property type="match status" value="2"/>
</dbReference>
<dbReference type="OrthoDB" id="9788537at2"/>
<gene>
    <name evidence="12" type="ORF">TsocGM_06205</name>
</gene>
<dbReference type="InterPro" id="IPR017938">
    <property type="entry name" value="Riboflavin_synthase-like_b-brl"/>
</dbReference>
<dbReference type="InterPro" id="IPR023366">
    <property type="entry name" value="ATP_synth_asu-like_sf"/>
</dbReference>
<comment type="catalytic activity">
    <reaction evidence="1">
        <text>2 6,7-dimethyl-8-(1-D-ribityl)lumazine + H(+) = 5-amino-6-(D-ribitylamino)uracil + riboflavin</text>
        <dbReference type="Rhea" id="RHEA:20772"/>
        <dbReference type="ChEBI" id="CHEBI:15378"/>
        <dbReference type="ChEBI" id="CHEBI:15934"/>
        <dbReference type="ChEBI" id="CHEBI:57986"/>
        <dbReference type="ChEBI" id="CHEBI:58201"/>
        <dbReference type="EC" id="2.5.1.9"/>
    </reaction>
</comment>
<evidence type="ECO:0000256" key="3">
    <source>
        <dbReference type="ARBA" id="ARBA00004887"/>
    </source>
</evidence>
<dbReference type="PANTHER" id="PTHR21098">
    <property type="entry name" value="RIBOFLAVIN SYNTHASE ALPHA CHAIN"/>
    <property type="match status" value="1"/>
</dbReference>
<comment type="function">
    <text evidence="2">Catalyzes the dismutation of two molecules of 6,7-dimethyl-8-ribityllumazine, resulting in the formation of riboflavin and 5-amino-6-(D-ribitylamino)uracil.</text>
</comment>
<dbReference type="AlphaFoldDB" id="A0A432MNQ1"/>
<evidence type="ECO:0000313" key="13">
    <source>
        <dbReference type="Proteomes" id="UP000280296"/>
    </source>
</evidence>
<feature type="repeat" description="Lumazine-binding" evidence="10">
    <location>
        <begin position="99"/>
        <end position="195"/>
    </location>
</feature>
<dbReference type="NCBIfam" id="NF006767">
    <property type="entry name" value="PRK09289.1"/>
    <property type="match status" value="1"/>
</dbReference>
<evidence type="ECO:0000256" key="8">
    <source>
        <dbReference type="ARBA" id="ARBA00022737"/>
    </source>
</evidence>
<evidence type="ECO:0000256" key="6">
    <source>
        <dbReference type="ARBA" id="ARBA00022619"/>
    </source>
</evidence>
<dbReference type="SUPFAM" id="SSF63380">
    <property type="entry name" value="Riboflavin synthase domain-like"/>
    <property type="match status" value="2"/>
</dbReference>
<dbReference type="InterPro" id="IPR026017">
    <property type="entry name" value="Lumazine-bd_dom"/>
</dbReference>
<dbReference type="Proteomes" id="UP000280296">
    <property type="component" value="Unassembled WGS sequence"/>
</dbReference>
<dbReference type="RefSeq" id="WP_126724432.1">
    <property type="nucleotide sequence ID" value="NZ_RYZH01000008.1"/>
</dbReference>
<evidence type="ECO:0000259" key="11">
    <source>
        <dbReference type="PROSITE" id="PS51177"/>
    </source>
</evidence>
<evidence type="ECO:0000256" key="10">
    <source>
        <dbReference type="PROSITE-ProRule" id="PRU00524"/>
    </source>
</evidence>
<dbReference type="PROSITE" id="PS51177">
    <property type="entry name" value="LUMAZINE_BIND"/>
    <property type="match status" value="2"/>
</dbReference>
<dbReference type="CDD" id="cd00402">
    <property type="entry name" value="Riboflavin_synthase_like"/>
    <property type="match status" value="1"/>
</dbReference>
<sequence length="198" mass="21701">MFTGLVEALGRVERALEEENGRRFAIRWPGLDPSGPMAMGESVAVNGCCLTVVALDGEVFEVQAGPETLLRTNLGAKGPGGPVNLERSLRVGDRLGGHFVQGHVDTTAELVERRREGEWDFLRFRIDPKWTPLMVEKGSIAVDGVSLTLVDVGEDWFSIMLIPHTMAVTTLGTIRPGDRVNIETDMLAKHVRKLLGKE</sequence>
<evidence type="ECO:0000256" key="7">
    <source>
        <dbReference type="ARBA" id="ARBA00022679"/>
    </source>
</evidence>
<keyword evidence="7 12" id="KW-0808">Transferase</keyword>
<evidence type="ECO:0000256" key="2">
    <source>
        <dbReference type="ARBA" id="ARBA00002803"/>
    </source>
</evidence>
<keyword evidence="13" id="KW-1185">Reference proteome</keyword>
<dbReference type="EMBL" id="RYZH01000008">
    <property type="protein sequence ID" value="RUL88725.1"/>
    <property type="molecule type" value="Genomic_DNA"/>
</dbReference>